<dbReference type="Proteomes" id="UP000475862">
    <property type="component" value="Unassembled WGS sequence"/>
</dbReference>
<accession>A0A6G0TJ70</accession>
<feature type="non-terminal residue" evidence="2">
    <location>
        <position position="1"/>
    </location>
</feature>
<keyword evidence="1" id="KW-0812">Transmembrane</keyword>
<evidence type="ECO:0000313" key="3">
    <source>
        <dbReference type="Proteomes" id="UP000475862"/>
    </source>
</evidence>
<keyword evidence="1" id="KW-1133">Transmembrane helix</keyword>
<proteinExistence type="predicted"/>
<feature type="transmembrane region" description="Helical" evidence="1">
    <location>
        <begin position="153"/>
        <end position="173"/>
    </location>
</feature>
<keyword evidence="1" id="KW-0472">Membrane</keyword>
<name>A0A6G0TJ70_APHGL</name>
<dbReference type="EMBL" id="VYZN01000034">
    <property type="protein sequence ID" value="KAE9533551.1"/>
    <property type="molecule type" value="Genomic_DNA"/>
</dbReference>
<evidence type="ECO:0000313" key="2">
    <source>
        <dbReference type="EMBL" id="KAE9533551.1"/>
    </source>
</evidence>
<reference evidence="2 3" key="1">
    <citation type="submission" date="2019-08" db="EMBL/GenBank/DDBJ databases">
        <title>The genome of the soybean aphid Biotype 1, its phylome, world population structure and adaptation to the North American continent.</title>
        <authorList>
            <person name="Giordano R."/>
            <person name="Donthu R.K."/>
            <person name="Hernandez A.G."/>
            <person name="Wright C.L."/>
            <person name="Zimin A.V."/>
        </authorList>
    </citation>
    <scope>NUCLEOTIDE SEQUENCE [LARGE SCALE GENOMIC DNA]</scope>
    <source>
        <tissue evidence="2">Whole aphids</tissue>
    </source>
</reference>
<organism evidence="2 3">
    <name type="scientific">Aphis glycines</name>
    <name type="common">Soybean aphid</name>
    <dbReference type="NCBI Taxonomy" id="307491"/>
    <lineage>
        <taxon>Eukaryota</taxon>
        <taxon>Metazoa</taxon>
        <taxon>Ecdysozoa</taxon>
        <taxon>Arthropoda</taxon>
        <taxon>Hexapoda</taxon>
        <taxon>Insecta</taxon>
        <taxon>Pterygota</taxon>
        <taxon>Neoptera</taxon>
        <taxon>Paraneoptera</taxon>
        <taxon>Hemiptera</taxon>
        <taxon>Sternorrhyncha</taxon>
        <taxon>Aphidomorpha</taxon>
        <taxon>Aphidoidea</taxon>
        <taxon>Aphididae</taxon>
        <taxon>Aphidini</taxon>
        <taxon>Aphis</taxon>
        <taxon>Aphis</taxon>
    </lineage>
</organism>
<dbReference type="AlphaFoldDB" id="A0A6G0TJ70"/>
<sequence>TEHRCKRKHIEFLENKCLNTAQIKVEIISQRLLPVLAIKTVIKTLKINFHTVQLSKRATELIFFTASSVIIIRHWIRKYSTELNNKNMTIFINNNVFKIKLKLNDTCINTEYNSTKIVCEQRRVYGEGANKISFDERSRAAFGKTYFLANYTILYILYSINGVYPFVVCIVLGV</sequence>
<protein>
    <submittedName>
        <fullName evidence="2">Uncharacterized protein</fullName>
    </submittedName>
</protein>
<gene>
    <name evidence="2" type="ORF">AGLY_009189</name>
</gene>
<evidence type="ECO:0000256" key="1">
    <source>
        <dbReference type="SAM" id="Phobius"/>
    </source>
</evidence>
<comment type="caution">
    <text evidence="2">The sequence shown here is derived from an EMBL/GenBank/DDBJ whole genome shotgun (WGS) entry which is preliminary data.</text>
</comment>
<keyword evidence="3" id="KW-1185">Reference proteome</keyword>